<organism evidence="8 9">
    <name type="scientific">Photobacterium aphoticum</name>
    <dbReference type="NCBI Taxonomy" id="754436"/>
    <lineage>
        <taxon>Bacteria</taxon>
        <taxon>Pseudomonadati</taxon>
        <taxon>Pseudomonadota</taxon>
        <taxon>Gammaproteobacteria</taxon>
        <taxon>Vibrionales</taxon>
        <taxon>Vibrionaceae</taxon>
        <taxon>Photobacterium</taxon>
    </lineage>
</organism>
<dbReference type="CDD" id="cd09008">
    <property type="entry name" value="MTAN"/>
    <property type="match status" value="1"/>
</dbReference>
<keyword evidence="6" id="KW-0732">Signal</keyword>
<feature type="chain" id="PRO_5005251579" description="adenosylhomocysteine nucleosidase" evidence="6">
    <location>
        <begin position="22"/>
        <end position="253"/>
    </location>
</feature>
<evidence type="ECO:0000256" key="5">
    <source>
        <dbReference type="ARBA" id="ARBA00023167"/>
    </source>
</evidence>
<evidence type="ECO:0000256" key="1">
    <source>
        <dbReference type="ARBA" id="ARBA00004945"/>
    </source>
</evidence>
<dbReference type="SUPFAM" id="SSF53167">
    <property type="entry name" value="Purine and uridine phosphorylases"/>
    <property type="match status" value="1"/>
</dbReference>
<feature type="domain" description="Nucleoside phosphorylase" evidence="7">
    <location>
        <begin position="24"/>
        <end position="250"/>
    </location>
</feature>
<evidence type="ECO:0000259" key="7">
    <source>
        <dbReference type="Pfam" id="PF01048"/>
    </source>
</evidence>
<dbReference type="GO" id="GO:0005829">
    <property type="term" value="C:cytosol"/>
    <property type="evidence" value="ECO:0007669"/>
    <property type="project" value="TreeGrafter"/>
</dbReference>
<evidence type="ECO:0000256" key="6">
    <source>
        <dbReference type="SAM" id="SignalP"/>
    </source>
</evidence>
<keyword evidence="5" id="KW-0486">Methionine biosynthesis</keyword>
<evidence type="ECO:0000313" key="8">
    <source>
        <dbReference type="EMBL" id="KLU99007.1"/>
    </source>
</evidence>
<dbReference type="Gene3D" id="3.40.50.1580">
    <property type="entry name" value="Nucleoside phosphorylase domain"/>
    <property type="match status" value="1"/>
</dbReference>
<name>A0A0J1GH05_9GAMM</name>
<dbReference type="OrthoDB" id="9792278at2"/>
<accession>A0A0J1GH05</accession>
<dbReference type="AlphaFoldDB" id="A0A0J1GH05"/>
<dbReference type="Pfam" id="PF01048">
    <property type="entry name" value="PNP_UDP_1"/>
    <property type="match status" value="1"/>
</dbReference>
<dbReference type="GO" id="GO:0019284">
    <property type="term" value="P:L-methionine salvage from S-adenosylmethionine"/>
    <property type="evidence" value="ECO:0007669"/>
    <property type="project" value="TreeGrafter"/>
</dbReference>
<dbReference type="NCBIfam" id="NF004079">
    <property type="entry name" value="PRK05584.1"/>
    <property type="match status" value="1"/>
</dbReference>
<comment type="caution">
    <text evidence="8">The sequence shown here is derived from an EMBL/GenBank/DDBJ whole genome shotgun (WGS) entry which is preliminary data.</text>
</comment>
<dbReference type="GO" id="GO:0019509">
    <property type="term" value="P:L-methionine salvage from methylthioadenosine"/>
    <property type="evidence" value="ECO:0007669"/>
    <property type="project" value="UniProtKB-UniPathway"/>
</dbReference>
<dbReference type="InterPro" id="IPR035994">
    <property type="entry name" value="Nucleoside_phosphorylase_sf"/>
</dbReference>
<dbReference type="GO" id="GO:0008782">
    <property type="term" value="F:adenosylhomocysteine nucleosidase activity"/>
    <property type="evidence" value="ECO:0007669"/>
    <property type="project" value="UniProtKB-EC"/>
</dbReference>
<dbReference type="EMBL" id="LDOV01000040">
    <property type="protein sequence ID" value="KLU99007.1"/>
    <property type="molecule type" value="Genomic_DNA"/>
</dbReference>
<keyword evidence="9" id="KW-1185">Reference proteome</keyword>
<dbReference type="PATRIC" id="fig|754436.4.peg.4232"/>
<comment type="pathway">
    <text evidence="1">Amino-acid biosynthesis; L-methionine biosynthesis via salvage pathway; S-methyl-5-thio-alpha-D-ribose 1-phosphate from S-methyl-5'-thioadenosine (hydrolase route): step 1/2.</text>
</comment>
<dbReference type="Proteomes" id="UP000036426">
    <property type="component" value="Unassembled WGS sequence"/>
</dbReference>
<keyword evidence="3" id="KW-0028">Amino-acid biosynthesis</keyword>
<dbReference type="RefSeq" id="WP_047876225.1">
    <property type="nucleotide sequence ID" value="NZ_BMYC01000016.1"/>
</dbReference>
<dbReference type="UniPathway" id="UPA00904">
    <property type="reaction ID" value="UER00871"/>
</dbReference>
<dbReference type="GO" id="GO:0008930">
    <property type="term" value="F:methylthioadenosine nucleosidase activity"/>
    <property type="evidence" value="ECO:0007669"/>
    <property type="project" value="InterPro"/>
</dbReference>
<evidence type="ECO:0000256" key="4">
    <source>
        <dbReference type="ARBA" id="ARBA00022801"/>
    </source>
</evidence>
<gene>
    <name evidence="8" type="ORF">ABT58_20095</name>
</gene>
<dbReference type="PANTHER" id="PTHR46832">
    <property type="entry name" value="5'-METHYLTHIOADENOSINE/S-ADENOSYLHOMOCYSTEINE NUCLEOSIDASE"/>
    <property type="match status" value="1"/>
</dbReference>
<dbReference type="PANTHER" id="PTHR46832:SF1">
    <property type="entry name" value="5'-METHYLTHIOADENOSINE_S-ADENOSYLHOMOCYSTEINE NUCLEOSIDASE"/>
    <property type="match status" value="1"/>
</dbReference>
<dbReference type="GO" id="GO:0009164">
    <property type="term" value="P:nucleoside catabolic process"/>
    <property type="evidence" value="ECO:0007669"/>
    <property type="project" value="InterPro"/>
</dbReference>
<sequence length="253" mass="27253">MSKFSLFFAPLLTLCSFFASATQTIAIVGAMDVEVNNLLPEIEQHKAVQIGQHTFHTGTLRGHPVVVTRSGVGKVNAAITTTLLIREFKAEQFIFTGIAGAAAPELSPTDVVVSNALVQHDVDLTVFGNQPGLMDGFDDRLFHADPRLVQLAQQAAEKVVGKDHAFTGIIATGDQFIADKQRVAEIRNEFNAMAVEMEGAAVAQVAFMFNKPFVVIRTISDKADGSAHMDYPKLKQATADNSIAITLAMLAQL</sequence>
<dbReference type="InterPro" id="IPR000845">
    <property type="entry name" value="Nucleoside_phosphorylase_d"/>
</dbReference>
<dbReference type="EC" id="3.2.2.9" evidence="2"/>
<feature type="signal peptide" evidence="6">
    <location>
        <begin position="1"/>
        <end position="21"/>
    </location>
</feature>
<evidence type="ECO:0000256" key="3">
    <source>
        <dbReference type="ARBA" id="ARBA00022605"/>
    </source>
</evidence>
<evidence type="ECO:0000313" key="9">
    <source>
        <dbReference type="Proteomes" id="UP000036426"/>
    </source>
</evidence>
<evidence type="ECO:0000256" key="2">
    <source>
        <dbReference type="ARBA" id="ARBA00011974"/>
    </source>
</evidence>
<dbReference type="NCBIfam" id="TIGR01704">
    <property type="entry name" value="MTA_SAH-Nsdase"/>
    <property type="match status" value="1"/>
</dbReference>
<protein>
    <recommendedName>
        <fullName evidence="2">adenosylhomocysteine nucleosidase</fullName>
        <ecNumber evidence="2">3.2.2.9</ecNumber>
    </recommendedName>
</protein>
<keyword evidence="4" id="KW-0378">Hydrolase</keyword>
<dbReference type="InterPro" id="IPR010049">
    <property type="entry name" value="MTA_SAH_Nsdase"/>
</dbReference>
<reference evidence="8 9" key="1">
    <citation type="submission" date="2015-05" db="EMBL/GenBank/DDBJ databases">
        <title>Photobacterium galathea sp. nov.</title>
        <authorList>
            <person name="Machado H."/>
            <person name="Gram L."/>
        </authorList>
    </citation>
    <scope>NUCLEOTIDE SEQUENCE [LARGE SCALE GENOMIC DNA]</scope>
    <source>
        <strain evidence="8 9">DSM 25995</strain>
    </source>
</reference>
<proteinExistence type="predicted"/>